<dbReference type="Proteomes" id="UP000789702">
    <property type="component" value="Unassembled WGS sequence"/>
</dbReference>
<name>A0ACA9N0T6_9GLOM</name>
<sequence length="267" mass="30085">MSGFFSIDDIRVVISIDFGTTFSDGKAYGKFKTNTVLRYDDEFDKVLAWGAAGLAKNPNNKKKNANTSKPVELFKLALGNLADDLKPDLPPKLHIQKEERHKKAITDYLEKMGISFFYSNIIFTKLSVINSKFILQFILGEVIKQRVKSHWDIDFYENTRLIFTIPVAYSYKAKKVMRECAFKANLIANVDSDKLQFTTEPEAAAIYCITKKSLKDNFLNGSESSFLIVDCGGGTVDLTTQRAGDFCGSTFIDKEFLKFLGRIVGQN</sequence>
<comment type="caution">
    <text evidence="1">The sequence shown here is derived from an EMBL/GenBank/DDBJ whole genome shotgun (WGS) entry which is preliminary data.</text>
</comment>
<gene>
    <name evidence="1" type="ORF">DHETER_LOCUS8059</name>
</gene>
<organism evidence="1 2">
    <name type="scientific">Dentiscutata heterogama</name>
    <dbReference type="NCBI Taxonomy" id="1316150"/>
    <lineage>
        <taxon>Eukaryota</taxon>
        <taxon>Fungi</taxon>
        <taxon>Fungi incertae sedis</taxon>
        <taxon>Mucoromycota</taxon>
        <taxon>Glomeromycotina</taxon>
        <taxon>Glomeromycetes</taxon>
        <taxon>Diversisporales</taxon>
        <taxon>Gigasporaceae</taxon>
        <taxon>Dentiscutata</taxon>
    </lineage>
</organism>
<reference evidence="1" key="1">
    <citation type="submission" date="2021-06" db="EMBL/GenBank/DDBJ databases">
        <authorList>
            <person name="Kallberg Y."/>
            <person name="Tangrot J."/>
            <person name="Rosling A."/>
        </authorList>
    </citation>
    <scope>NUCLEOTIDE SEQUENCE</scope>
    <source>
        <strain evidence="1">IL203A</strain>
    </source>
</reference>
<evidence type="ECO:0000313" key="1">
    <source>
        <dbReference type="EMBL" id="CAG8622068.1"/>
    </source>
</evidence>
<dbReference type="EMBL" id="CAJVPU010012276">
    <property type="protein sequence ID" value="CAG8622068.1"/>
    <property type="molecule type" value="Genomic_DNA"/>
</dbReference>
<proteinExistence type="predicted"/>
<keyword evidence="2" id="KW-1185">Reference proteome</keyword>
<protein>
    <submittedName>
        <fullName evidence="1">13230_t:CDS:1</fullName>
    </submittedName>
</protein>
<feature type="non-terminal residue" evidence="1">
    <location>
        <position position="267"/>
    </location>
</feature>
<accession>A0ACA9N0T6</accession>
<evidence type="ECO:0000313" key="2">
    <source>
        <dbReference type="Proteomes" id="UP000789702"/>
    </source>
</evidence>